<keyword evidence="1" id="KW-0479">Metal-binding</keyword>
<comment type="caution">
    <text evidence="6">The sequence shown here is derived from an EMBL/GenBank/DDBJ whole genome shotgun (WGS) entry which is preliminary data.</text>
</comment>
<dbReference type="GO" id="GO:0008270">
    <property type="term" value="F:zinc ion binding"/>
    <property type="evidence" value="ECO:0007669"/>
    <property type="project" value="UniProtKB-KW"/>
</dbReference>
<organism evidence="6 7">
    <name type="scientific">Mycena rosella</name>
    <name type="common">Pink bonnet</name>
    <name type="synonym">Agaricus rosellus</name>
    <dbReference type="NCBI Taxonomy" id="1033263"/>
    <lineage>
        <taxon>Eukaryota</taxon>
        <taxon>Fungi</taxon>
        <taxon>Dikarya</taxon>
        <taxon>Basidiomycota</taxon>
        <taxon>Agaricomycotina</taxon>
        <taxon>Agaricomycetes</taxon>
        <taxon>Agaricomycetidae</taxon>
        <taxon>Agaricales</taxon>
        <taxon>Marasmiineae</taxon>
        <taxon>Mycenaceae</taxon>
        <taxon>Mycena</taxon>
    </lineage>
</organism>
<feature type="domain" description="MYND-type" evidence="5">
    <location>
        <begin position="528"/>
        <end position="568"/>
    </location>
</feature>
<dbReference type="AlphaFoldDB" id="A0AAD7GTQ5"/>
<keyword evidence="2 4" id="KW-0863">Zinc-finger</keyword>
<dbReference type="EMBL" id="JARKIE010000009">
    <property type="protein sequence ID" value="KAJ7704985.1"/>
    <property type="molecule type" value="Genomic_DNA"/>
</dbReference>
<keyword evidence="3" id="KW-0862">Zinc</keyword>
<dbReference type="Gene3D" id="6.10.140.2220">
    <property type="match status" value="1"/>
</dbReference>
<dbReference type="PROSITE" id="PS50865">
    <property type="entry name" value="ZF_MYND_2"/>
    <property type="match status" value="1"/>
</dbReference>
<evidence type="ECO:0000259" key="5">
    <source>
        <dbReference type="PROSITE" id="PS50865"/>
    </source>
</evidence>
<evidence type="ECO:0000313" key="6">
    <source>
        <dbReference type="EMBL" id="KAJ7704985.1"/>
    </source>
</evidence>
<evidence type="ECO:0000256" key="3">
    <source>
        <dbReference type="ARBA" id="ARBA00022833"/>
    </source>
</evidence>
<evidence type="ECO:0000256" key="4">
    <source>
        <dbReference type="PROSITE-ProRule" id="PRU00134"/>
    </source>
</evidence>
<dbReference type="SUPFAM" id="SSF144232">
    <property type="entry name" value="HIT/MYND zinc finger-like"/>
    <property type="match status" value="1"/>
</dbReference>
<gene>
    <name evidence="6" type="ORF">B0H17DRAFT_1326437</name>
</gene>
<dbReference type="InterPro" id="IPR002893">
    <property type="entry name" value="Znf_MYND"/>
</dbReference>
<sequence length="749" mass="83205">MQFLRAVRPRAASRVASLSLPQKVARGICIFNSSVSIRPSSPSGLSRIRLYPLSVSRGASMLQTEPISSSKDVECHAPNCTCQDPNARLTKSTLEKLLEFTRNLDPAFSTDADMTFLLQYLEWSEDLIGDDVAGARTLEQRHARAIPCPNNLAHRHAQATIGGLARILAAQRPSDPRHSQRVVQAWSDIERWISYTAYRWSISGQETISPEGQQAQDRIDSFNTIIPFLSIAVKLPEIMDLLLADELSRNSILNILVFSWLNERDEWFMNEHGYDPSISTADPLATIVLNTMESQLGPDFDRFGPNVALLPSRSFIPGFDWLNTFETVRNAMNRDPTDVARTALTLLRHRPISLNLLHAHLEMTNLLVFAFDDTLLAQNSIGAMTRVLSELSLRPHEPDFAPIMGKCITKCVGYLILFIQMKDSFSHTRITLLGGVIPAILRCGPWFGQDSSEYAGLVALLEVISLYLIFPSVLRPFLISARKIEKLGLVGGNRPLGAAYLKLVKLVDDRLALVQPPDGQNLDLSVKCKNCGKHDTDANFKACSGCFLPSYCSEDCQKADWRKHERECKAAEALREEGKPLPMLPEDSAYLSQFAMAQVNRHRAEIVRVWIEEGPTRAPLVSFDFSLDPEGVMVTGKQCFESTPEKAARPALFAAEAGAADAAESAYFMARWAEMMVRPEHYDVAIVGMFTPLGERLQETWVSIGIKEELRDGEGTVWDKLVKTVEGGFECGLSGAPIIESDISQSPIL</sequence>
<dbReference type="PROSITE" id="PS01360">
    <property type="entry name" value="ZF_MYND_1"/>
    <property type="match status" value="1"/>
</dbReference>
<dbReference type="Pfam" id="PF01753">
    <property type="entry name" value="zf-MYND"/>
    <property type="match status" value="1"/>
</dbReference>
<proteinExistence type="predicted"/>
<reference evidence="6" key="1">
    <citation type="submission" date="2023-03" db="EMBL/GenBank/DDBJ databases">
        <title>Massive genome expansion in bonnet fungi (Mycena s.s.) driven by repeated elements and novel gene families across ecological guilds.</title>
        <authorList>
            <consortium name="Lawrence Berkeley National Laboratory"/>
            <person name="Harder C.B."/>
            <person name="Miyauchi S."/>
            <person name="Viragh M."/>
            <person name="Kuo A."/>
            <person name="Thoen E."/>
            <person name="Andreopoulos B."/>
            <person name="Lu D."/>
            <person name="Skrede I."/>
            <person name="Drula E."/>
            <person name="Henrissat B."/>
            <person name="Morin E."/>
            <person name="Kohler A."/>
            <person name="Barry K."/>
            <person name="LaButti K."/>
            <person name="Morin E."/>
            <person name="Salamov A."/>
            <person name="Lipzen A."/>
            <person name="Mereny Z."/>
            <person name="Hegedus B."/>
            <person name="Baldrian P."/>
            <person name="Stursova M."/>
            <person name="Weitz H."/>
            <person name="Taylor A."/>
            <person name="Grigoriev I.V."/>
            <person name="Nagy L.G."/>
            <person name="Martin F."/>
            <person name="Kauserud H."/>
        </authorList>
    </citation>
    <scope>NUCLEOTIDE SEQUENCE</scope>
    <source>
        <strain evidence="6">CBHHK067</strain>
    </source>
</reference>
<evidence type="ECO:0000256" key="2">
    <source>
        <dbReference type="ARBA" id="ARBA00022771"/>
    </source>
</evidence>
<keyword evidence="7" id="KW-1185">Reference proteome</keyword>
<name>A0AAD7GTQ5_MYCRO</name>
<protein>
    <recommendedName>
        <fullName evidence="5">MYND-type domain-containing protein</fullName>
    </recommendedName>
</protein>
<dbReference type="Proteomes" id="UP001221757">
    <property type="component" value="Unassembled WGS sequence"/>
</dbReference>
<evidence type="ECO:0000313" key="7">
    <source>
        <dbReference type="Proteomes" id="UP001221757"/>
    </source>
</evidence>
<evidence type="ECO:0000256" key="1">
    <source>
        <dbReference type="ARBA" id="ARBA00022723"/>
    </source>
</evidence>
<accession>A0AAD7GTQ5</accession>